<feature type="region of interest" description="Disordered" evidence="1">
    <location>
        <begin position="197"/>
        <end position="234"/>
    </location>
</feature>
<accession>A0A2C7AVT4</accession>
<sequence>MRSQRHPVCAPGDGPACLRRPPLSSTTQLVSDGPICLRRPVWSVLPGTIHFAPAGPIRGIHPFRKCVRHTYSVHCVRGGRPRCALWTSIRDALGRVLRRDGVLRYETNTTVSVWDCPIAAPCKKWVRRTHSPARRYGGLPRWWCRFKRRDWEPDTTAPASTEAPAFQLLPSSRSAGPKSGHARWFWWFRRPQWFREPPRARKPRGPRSYDSGSRGSALGASTVSAGREPRAAGRWGLSRERAVLRLDDVEPRGSGQVHQIALQASQ</sequence>
<dbReference type="AlphaFoldDB" id="A0A2C7AVT4"/>
<reference evidence="2" key="1">
    <citation type="submission" date="2016-05" db="EMBL/GenBank/DDBJ databases">
        <authorList>
            <person name="Lavstsen T."/>
            <person name="Jespersen J.S."/>
        </authorList>
    </citation>
    <scope>NUCLEOTIDE SEQUENCE</scope>
    <source>
        <strain evidence="2">PFRJS10</strain>
    </source>
</reference>
<gene>
    <name evidence="2" type="ORF">PFR_JS10_2219</name>
</gene>
<evidence type="ECO:0000313" key="2">
    <source>
        <dbReference type="EMBL" id="SBN39862.1"/>
    </source>
</evidence>
<feature type="compositionally biased region" description="Polar residues" evidence="1">
    <location>
        <begin position="210"/>
        <end position="224"/>
    </location>
</feature>
<dbReference type="EMBL" id="LT576035">
    <property type="protein sequence ID" value="SBN39862.1"/>
    <property type="molecule type" value="Genomic_DNA"/>
</dbReference>
<feature type="region of interest" description="Disordered" evidence="1">
    <location>
        <begin position="154"/>
        <end position="178"/>
    </location>
</feature>
<protein>
    <submittedName>
        <fullName evidence="2">Uncharacterized protein</fullName>
    </submittedName>
</protein>
<organism evidence="2">
    <name type="scientific">Propionibacterium freudenreichii</name>
    <dbReference type="NCBI Taxonomy" id="1744"/>
    <lineage>
        <taxon>Bacteria</taxon>
        <taxon>Bacillati</taxon>
        <taxon>Actinomycetota</taxon>
        <taxon>Actinomycetes</taxon>
        <taxon>Propionibacteriales</taxon>
        <taxon>Propionibacteriaceae</taxon>
        <taxon>Propionibacterium</taxon>
    </lineage>
</organism>
<proteinExistence type="predicted"/>
<evidence type="ECO:0000256" key="1">
    <source>
        <dbReference type="SAM" id="MobiDB-lite"/>
    </source>
</evidence>
<name>A0A2C7AVT4_9ACTN</name>